<evidence type="ECO:0008006" key="4">
    <source>
        <dbReference type="Google" id="ProtNLM"/>
    </source>
</evidence>
<evidence type="ECO:0000313" key="2">
    <source>
        <dbReference type="EMBL" id="OBY61798.1"/>
    </source>
</evidence>
<gene>
    <name evidence="2" type="ORF">LPB301_16070</name>
</gene>
<feature type="chain" id="PRO_5008615434" description="Outer membrane protein beta-barrel domain-containing protein" evidence="1">
    <location>
        <begin position="19"/>
        <end position="527"/>
    </location>
</feature>
<evidence type="ECO:0000313" key="3">
    <source>
        <dbReference type="Proteomes" id="UP000092612"/>
    </source>
</evidence>
<name>A0A1B8TQP7_9FLAO</name>
<protein>
    <recommendedName>
        <fullName evidence="4">Outer membrane protein beta-barrel domain-containing protein</fullName>
    </recommendedName>
</protein>
<dbReference type="OrthoDB" id="1195661at2"/>
<keyword evidence="1" id="KW-0732">Signal</keyword>
<dbReference type="EMBL" id="LSFL01000042">
    <property type="protein sequence ID" value="OBY61798.1"/>
    <property type="molecule type" value="Genomic_DNA"/>
</dbReference>
<dbReference type="STRING" id="996801.BW723_11705"/>
<dbReference type="AlphaFoldDB" id="A0A1B8TQP7"/>
<sequence length="527" mass="57757">MKKFIFVCIFLSSLNNIAQEYNLNDLKGKELHNSIRLNYILIDQPDRTYTYGDGSTYTLDPNMGFWGLNYNIPLNDWLYTGAGFHGAAYGDQGGLFTLGVNLGVNFPIYKNLSFDANVHFGGGGGFRSLVNGGGLLYTNAGLKYDTKDFSFGLQYGKVDFFTGIQGGNNISFFVEIPTTLRTSSYANAQKSFIVNNENKDKFWKKPAVKNVQQVTFDYFFPIGSSRNDGITVFNDATPLTQTLSLLGFEYQRYLTQNTFIYAHVDAMYSGLEAGFMDVFFGIGKNLIETKYVNFFAKLGVGAAGGRIYPENGLTVYPNAGFDVKLTKNFGVSAHGGYHRAIGGIFEAYTAGFSLKYYGLNGGTTEPFTNKKVSIIKTKGIHIGVQNQTYFKVAKTDRNPLDLQLIAIKVLYDINHIFYLSGEASFAYEGESGGYAHGIFGIGIRSNKFINNKFSLFAETSAGVAGGAGVDTGEGILIRPTAGINYHLNSDLSFQISGGQYISAYGNVNSTNLNIGLTYSLSILNAKK</sequence>
<reference evidence="3" key="1">
    <citation type="submission" date="2016-02" db="EMBL/GenBank/DDBJ databases">
        <title>Paenibacillus sp. LPB0068, isolated from Crassostrea gigas.</title>
        <authorList>
            <person name="Shin S.-K."/>
            <person name="Yi H."/>
        </authorList>
    </citation>
    <scope>NUCLEOTIDE SEQUENCE [LARGE SCALE GENOMIC DNA]</scope>
    <source>
        <strain evidence="3">KCTC 23969</strain>
    </source>
</reference>
<proteinExistence type="predicted"/>
<dbReference type="KEGG" id="prn:BW723_11705"/>
<organism evidence="2 3">
    <name type="scientific">Polaribacter reichenbachii</name>
    <dbReference type="NCBI Taxonomy" id="996801"/>
    <lineage>
        <taxon>Bacteria</taxon>
        <taxon>Pseudomonadati</taxon>
        <taxon>Bacteroidota</taxon>
        <taxon>Flavobacteriia</taxon>
        <taxon>Flavobacteriales</taxon>
        <taxon>Flavobacteriaceae</taxon>
    </lineage>
</organism>
<evidence type="ECO:0000256" key="1">
    <source>
        <dbReference type="SAM" id="SignalP"/>
    </source>
</evidence>
<accession>A0A1B8TQP7</accession>
<comment type="caution">
    <text evidence="2">The sequence shown here is derived from an EMBL/GenBank/DDBJ whole genome shotgun (WGS) entry which is preliminary data.</text>
</comment>
<feature type="signal peptide" evidence="1">
    <location>
        <begin position="1"/>
        <end position="18"/>
    </location>
</feature>
<dbReference type="Proteomes" id="UP000092612">
    <property type="component" value="Unassembled WGS sequence"/>
</dbReference>
<keyword evidence="3" id="KW-1185">Reference proteome</keyword>
<dbReference type="RefSeq" id="WP_068365221.1">
    <property type="nucleotide sequence ID" value="NZ_CP019337.1"/>
</dbReference>